<dbReference type="InterPro" id="IPR015797">
    <property type="entry name" value="NUDIX_hydrolase-like_dom_sf"/>
</dbReference>
<keyword evidence="2" id="KW-0378">Hydrolase</keyword>
<dbReference type="GO" id="GO:0005829">
    <property type="term" value="C:cytosol"/>
    <property type="evidence" value="ECO:0007669"/>
    <property type="project" value="TreeGrafter"/>
</dbReference>
<dbReference type="PANTHER" id="PTHR11839">
    <property type="entry name" value="UDP/ADP-SUGAR PYROPHOSPHATASE"/>
    <property type="match status" value="1"/>
</dbReference>
<evidence type="ECO:0000256" key="1">
    <source>
        <dbReference type="ARBA" id="ARBA00001946"/>
    </source>
</evidence>
<dbReference type="AlphaFoldDB" id="A0A1X7NN64"/>
<keyword evidence="5" id="KW-1185">Reference proteome</keyword>
<gene>
    <name evidence="4" type="ORF">SAMN04488700_2233</name>
</gene>
<evidence type="ECO:0000259" key="3">
    <source>
        <dbReference type="PROSITE" id="PS51462"/>
    </source>
</evidence>
<dbReference type="Pfam" id="PF00293">
    <property type="entry name" value="NUDIX"/>
    <property type="match status" value="1"/>
</dbReference>
<evidence type="ECO:0000256" key="2">
    <source>
        <dbReference type="ARBA" id="ARBA00022801"/>
    </source>
</evidence>
<name>A0A1X7NN64_9LACT</name>
<organism evidence="4 5">
    <name type="scientific">Carnobacterium iners</name>
    <dbReference type="NCBI Taxonomy" id="1073423"/>
    <lineage>
        <taxon>Bacteria</taxon>
        <taxon>Bacillati</taxon>
        <taxon>Bacillota</taxon>
        <taxon>Bacilli</taxon>
        <taxon>Lactobacillales</taxon>
        <taxon>Carnobacteriaceae</taxon>
        <taxon>Carnobacterium</taxon>
    </lineage>
</organism>
<dbReference type="InterPro" id="IPR000086">
    <property type="entry name" value="NUDIX_hydrolase_dom"/>
</dbReference>
<dbReference type="OrthoDB" id="9806150at2"/>
<proteinExistence type="predicted"/>
<comment type="cofactor">
    <cofactor evidence="1">
        <name>Mg(2+)</name>
        <dbReference type="ChEBI" id="CHEBI:18420"/>
    </cofactor>
</comment>
<reference evidence="4 5" key="1">
    <citation type="submission" date="2017-04" db="EMBL/GenBank/DDBJ databases">
        <authorList>
            <person name="Afonso C.L."/>
            <person name="Miller P.J."/>
            <person name="Scott M.A."/>
            <person name="Spackman E."/>
            <person name="Goraichik I."/>
            <person name="Dimitrov K.M."/>
            <person name="Suarez D.L."/>
            <person name="Swayne D.E."/>
        </authorList>
    </citation>
    <scope>NUCLEOTIDE SEQUENCE [LARGE SCALE GENOMIC DNA]</scope>
    <source>
        <strain evidence="4 5">LMG26642</strain>
    </source>
</reference>
<dbReference type="GO" id="GO:0006753">
    <property type="term" value="P:nucleoside phosphate metabolic process"/>
    <property type="evidence" value="ECO:0007669"/>
    <property type="project" value="TreeGrafter"/>
</dbReference>
<dbReference type="GO" id="GO:0016787">
    <property type="term" value="F:hydrolase activity"/>
    <property type="evidence" value="ECO:0007669"/>
    <property type="project" value="UniProtKB-KW"/>
</dbReference>
<feature type="domain" description="Nudix hydrolase" evidence="3">
    <location>
        <begin position="40"/>
        <end position="171"/>
    </location>
</feature>
<dbReference type="Proteomes" id="UP000193435">
    <property type="component" value="Unassembled WGS sequence"/>
</dbReference>
<dbReference type="GO" id="GO:0019693">
    <property type="term" value="P:ribose phosphate metabolic process"/>
    <property type="evidence" value="ECO:0007669"/>
    <property type="project" value="TreeGrafter"/>
</dbReference>
<dbReference type="SUPFAM" id="SSF55811">
    <property type="entry name" value="Nudix"/>
    <property type="match status" value="1"/>
</dbReference>
<dbReference type="EMBL" id="FXBJ01000002">
    <property type="protein sequence ID" value="SMH39360.1"/>
    <property type="molecule type" value="Genomic_DNA"/>
</dbReference>
<evidence type="ECO:0000313" key="4">
    <source>
        <dbReference type="EMBL" id="SMH39360.1"/>
    </source>
</evidence>
<evidence type="ECO:0000313" key="5">
    <source>
        <dbReference type="Proteomes" id="UP000193435"/>
    </source>
</evidence>
<dbReference type="PROSITE" id="PS51462">
    <property type="entry name" value="NUDIX"/>
    <property type="match status" value="1"/>
</dbReference>
<accession>A0A1X7NN64</accession>
<dbReference type="CDD" id="cd03424">
    <property type="entry name" value="NUDIX_ADPRase_Nudt5_UGPPase_Nudt14"/>
    <property type="match status" value="1"/>
</dbReference>
<dbReference type="FunFam" id="3.90.79.10:FF:000024">
    <property type="entry name" value="ADP-ribose pyrophosphatase"/>
    <property type="match status" value="1"/>
</dbReference>
<dbReference type="Gene3D" id="3.90.79.10">
    <property type="entry name" value="Nucleoside Triphosphate Pyrophosphohydrolase"/>
    <property type="match status" value="1"/>
</dbReference>
<dbReference type="PANTHER" id="PTHR11839:SF18">
    <property type="entry name" value="NUDIX HYDROLASE DOMAIN-CONTAINING PROTEIN"/>
    <property type="match status" value="1"/>
</dbReference>
<dbReference type="STRING" id="1073423.SAMN04488700_2233"/>
<dbReference type="RefSeq" id="WP_085560257.1">
    <property type="nucleotide sequence ID" value="NZ_FOAH01000002.1"/>
</dbReference>
<sequence>MKFKEETIKSDCIYKGKITEYWVDEVLLPNGKKSTRELVKHAGAVAIMPFTIDGKMIFVKQFRKAIEKTILEIPAGIIDKTDINPIETGKRELEEETGYQAKVFELETSFYSSPGFSNELLYIYRAEELTKIECPLAQDEDEFIELTTLSFEEAWTAYEEKLIIDAKTVFALFYWKMKRQLEQMNR</sequence>
<protein>
    <submittedName>
        <fullName evidence="4">ADP-ribose pyrophosphatase</fullName>
    </submittedName>
</protein>